<evidence type="ECO:0000313" key="3">
    <source>
        <dbReference type="WBParaSite" id="NBR_0002115601-mRNA-1"/>
    </source>
</evidence>
<reference evidence="1 2" key="2">
    <citation type="submission" date="2018-11" db="EMBL/GenBank/DDBJ databases">
        <authorList>
            <consortium name="Pathogen Informatics"/>
        </authorList>
    </citation>
    <scope>NUCLEOTIDE SEQUENCE [LARGE SCALE GENOMIC DNA]</scope>
</reference>
<dbReference type="WBParaSite" id="NBR_0002115601-mRNA-1">
    <property type="protein sequence ID" value="NBR_0002115601-mRNA-1"/>
    <property type="gene ID" value="NBR_0002115601"/>
</dbReference>
<proteinExistence type="predicted"/>
<sequence length="129" mass="14633">MVLVGPKTNEIAPATLDEVNDGPNTYRQRRIETRSVGVAAWTRMKMVQMMNEIRESSYATKSKIVTKIPPLPSVSEPCLAMGIKPRKLETAGYNNAVVWDFIDTLQEYVKDDLKMPIFETVDNNKAREE</sequence>
<protein>
    <submittedName>
        <fullName evidence="3">Reverse transcriptase domain-containing protein</fullName>
    </submittedName>
</protein>
<dbReference type="Proteomes" id="UP000271162">
    <property type="component" value="Unassembled WGS sequence"/>
</dbReference>
<gene>
    <name evidence="1" type="ORF">NBR_LOCUS21157</name>
</gene>
<organism evidence="3">
    <name type="scientific">Nippostrongylus brasiliensis</name>
    <name type="common">Rat hookworm</name>
    <dbReference type="NCBI Taxonomy" id="27835"/>
    <lineage>
        <taxon>Eukaryota</taxon>
        <taxon>Metazoa</taxon>
        <taxon>Ecdysozoa</taxon>
        <taxon>Nematoda</taxon>
        <taxon>Chromadorea</taxon>
        <taxon>Rhabditida</taxon>
        <taxon>Rhabditina</taxon>
        <taxon>Rhabditomorpha</taxon>
        <taxon>Strongyloidea</taxon>
        <taxon>Heligmosomidae</taxon>
        <taxon>Nippostrongylus</taxon>
    </lineage>
</organism>
<dbReference type="AlphaFoldDB" id="A0A0N4YV84"/>
<accession>A0A0N4YV84</accession>
<evidence type="ECO:0000313" key="1">
    <source>
        <dbReference type="EMBL" id="VDL84898.1"/>
    </source>
</evidence>
<dbReference type="EMBL" id="UYSL01025967">
    <property type="protein sequence ID" value="VDL84898.1"/>
    <property type="molecule type" value="Genomic_DNA"/>
</dbReference>
<keyword evidence="2" id="KW-1185">Reference proteome</keyword>
<reference evidence="3" key="1">
    <citation type="submission" date="2017-02" db="UniProtKB">
        <authorList>
            <consortium name="WormBaseParasite"/>
        </authorList>
    </citation>
    <scope>IDENTIFICATION</scope>
</reference>
<name>A0A0N4YV84_NIPBR</name>
<evidence type="ECO:0000313" key="2">
    <source>
        <dbReference type="Proteomes" id="UP000271162"/>
    </source>
</evidence>